<keyword evidence="4 5" id="KW-0067">ATP-binding</keyword>
<dbReference type="FunFam" id="1.10.510.10:FF:000571">
    <property type="entry name" value="Maternal embryonic leucine zipper kinase"/>
    <property type="match status" value="1"/>
</dbReference>
<accession>A0A061S7Y1</accession>
<reference evidence="8" key="1">
    <citation type="submission" date="2014-05" db="EMBL/GenBank/DDBJ databases">
        <title>The transcriptome of the halophilic microalga Tetraselmis sp. GSL018 isolated from the Great Salt Lake, Utah.</title>
        <authorList>
            <person name="Jinkerson R.E."/>
            <person name="D'Adamo S."/>
            <person name="Posewitz M.C."/>
        </authorList>
    </citation>
    <scope>NUCLEOTIDE SEQUENCE</scope>
    <source>
        <strain evidence="8">GSL018</strain>
    </source>
</reference>
<dbReference type="GO" id="GO:0005524">
    <property type="term" value="F:ATP binding"/>
    <property type="evidence" value="ECO:0007669"/>
    <property type="project" value="UniProtKB-UniRule"/>
</dbReference>
<dbReference type="SUPFAM" id="SSF56112">
    <property type="entry name" value="Protein kinase-like (PK-like)"/>
    <property type="match status" value="1"/>
</dbReference>
<evidence type="ECO:0000256" key="5">
    <source>
        <dbReference type="PROSITE-ProRule" id="PRU10141"/>
    </source>
</evidence>
<dbReference type="PROSITE" id="PS00107">
    <property type="entry name" value="PROTEIN_KINASE_ATP"/>
    <property type="match status" value="1"/>
</dbReference>
<feature type="binding site" evidence="5">
    <location>
        <position position="122"/>
    </location>
    <ligand>
        <name>ATP</name>
        <dbReference type="ChEBI" id="CHEBI:30616"/>
    </ligand>
</feature>
<dbReference type="InterPro" id="IPR017441">
    <property type="entry name" value="Protein_kinase_ATP_BS"/>
</dbReference>
<dbReference type="CDD" id="cd05117">
    <property type="entry name" value="STKc_CAMK"/>
    <property type="match status" value="1"/>
</dbReference>
<name>A0A061S7Y1_9CHLO</name>
<keyword evidence="2 5" id="KW-0547">Nucleotide-binding</keyword>
<dbReference type="InterPro" id="IPR000719">
    <property type="entry name" value="Prot_kinase_dom"/>
</dbReference>
<comment type="similarity">
    <text evidence="6">Belongs to the protein kinase superfamily.</text>
</comment>
<evidence type="ECO:0000256" key="1">
    <source>
        <dbReference type="ARBA" id="ARBA00022679"/>
    </source>
</evidence>
<dbReference type="PROSITE" id="PS00108">
    <property type="entry name" value="PROTEIN_KINASE_ST"/>
    <property type="match status" value="1"/>
</dbReference>
<keyword evidence="3 8" id="KW-0418">Kinase</keyword>
<dbReference type="PANTHER" id="PTHR24347">
    <property type="entry name" value="SERINE/THREONINE-PROTEIN KINASE"/>
    <property type="match status" value="1"/>
</dbReference>
<dbReference type="AlphaFoldDB" id="A0A061S7Y1"/>
<gene>
    <name evidence="8" type="ORF">TSPGSL018_14037</name>
</gene>
<evidence type="ECO:0000256" key="4">
    <source>
        <dbReference type="ARBA" id="ARBA00022840"/>
    </source>
</evidence>
<dbReference type="Pfam" id="PF00069">
    <property type="entry name" value="Pkinase"/>
    <property type="match status" value="1"/>
</dbReference>
<dbReference type="Gene3D" id="1.10.510.10">
    <property type="entry name" value="Transferase(Phosphotransferase) domain 1"/>
    <property type="match status" value="1"/>
</dbReference>
<organism evidence="8">
    <name type="scientific">Tetraselmis sp. GSL018</name>
    <dbReference type="NCBI Taxonomy" id="582737"/>
    <lineage>
        <taxon>Eukaryota</taxon>
        <taxon>Viridiplantae</taxon>
        <taxon>Chlorophyta</taxon>
        <taxon>core chlorophytes</taxon>
        <taxon>Chlorodendrophyceae</taxon>
        <taxon>Chlorodendrales</taxon>
        <taxon>Chlorodendraceae</taxon>
        <taxon>Tetraselmis</taxon>
    </lineage>
</organism>
<dbReference type="PROSITE" id="PS50011">
    <property type="entry name" value="PROTEIN_KINASE_DOM"/>
    <property type="match status" value="1"/>
</dbReference>
<dbReference type="Gene3D" id="3.30.200.20">
    <property type="entry name" value="Phosphorylase Kinase, domain 1"/>
    <property type="match status" value="1"/>
</dbReference>
<keyword evidence="6" id="KW-0723">Serine/threonine-protein kinase</keyword>
<dbReference type="GO" id="GO:0004674">
    <property type="term" value="F:protein serine/threonine kinase activity"/>
    <property type="evidence" value="ECO:0007669"/>
    <property type="project" value="UniProtKB-KW"/>
</dbReference>
<dbReference type="EMBL" id="GBEZ01006508">
    <property type="protein sequence ID" value="JAC78896.1"/>
    <property type="molecule type" value="Transcribed_RNA"/>
</dbReference>
<keyword evidence="1" id="KW-0808">Transferase</keyword>
<evidence type="ECO:0000256" key="3">
    <source>
        <dbReference type="ARBA" id="ARBA00022777"/>
    </source>
</evidence>
<evidence type="ECO:0000256" key="6">
    <source>
        <dbReference type="RuleBase" id="RU000304"/>
    </source>
</evidence>
<evidence type="ECO:0000313" key="8">
    <source>
        <dbReference type="EMBL" id="JAC78896.1"/>
    </source>
</evidence>
<dbReference type="InterPro" id="IPR011009">
    <property type="entry name" value="Kinase-like_dom_sf"/>
</dbReference>
<dbReference type="InterPro" id="IPR008271">
    <property type="entry name" value="Ser/Thr_kinase_AS"/>
</dbReference>
<proteinExistence type="inferred from homology"/>
<evidence type="ECO:0000259" key="7">
    <source>
        <dbReference type="PROSITE" id="PS50011"/>
    </source>
</evidence>
<feature type="domain" description="Protein kinase" evidence="7">
    <location>
        <begin position="93"/>
        <end position="377"/>
    </location>
</feature>
<protein>
    <submittedName>
        <fullName evidence="8">Camk camk1 protein kinase</fullName>
    </submittedName>
</protein>
<evidence type="ECO:0000256" key="2">
    <source>
        <dbReference type="ARBA" id="ARBA00022741"/>
    </source>
</evidence>
<sequence>MEDTKTRGPSFAERPFLLSRANSSPDDMFHSDSSQHSDTVVIDRTFEPILHKKQSQKKTEKFTLDHERYSSEGAQLAAANPVQTMVVDFSSRYSVGRTLGVGTFSVVKEIRDRHTGASLACKIVPLACDDLTHQKAASCKPNGVQVKNDQLDACSISTREDIWREILLLRRLDHPNIISVRDVCEDMRNVYIISDLLKGGELLHALAERGSFAEEDAREIFMQLLLALKHMHSRQIVHRDVKLENIILVQKDDLRSIKLIDFGLATTLEDGALKTVCGTPQYVAPEVLHSHFGSCYGSECDLWSAGVVLFNMLSGYPPFHSTSVRTLLQKVAVGSADYCDPVWELISTEARSLLKALLTVDPKARITIDEALSHAWLKGCSLD</sequence>
<dbReference type="SMART" id="SM00220">
    <property type="entry name" value="S_TKc"/>
    <property type="match status" value="1"/>
</dbReference>